<name>A0A6A5YXW5_9PLEO</name>
<dbReference type="Pfam" id="PF00106">
    <property type="entry name" value="adh_short"/>
    <property type="match status" value="1"/>
</dbReference>
<sequence>MVALSTVVDFNASFAEEDHAGSVCVFAGATAGIGLATLKRMATMLHSSSFYILGRSLPKFQHHIDDLKSVGPSNRYIFIEAQVSLISSIDAACTRIAAVESKVDYLLMSPGGVPWSGPVYTSEGLETCFAVSYYSRMRLVSNLLPLFHNSPHPRVLSVLNGGREKAINTEDIGLEKSWGVFPVINHTTTLHSLAFDYLAANDSQKHIVFLHAFPGLVNSSPKQKPDRKNGLVQWLLLWLLKFVMRFVYRFKGTSLEESGERHAFRLTADTSGAGSWRVNQYCDLVSDNLTLARYRSEGWEDKVWEHTQRVWDKALGA</sequence>
<accession>A0A6A5YXW5</accession>
<protein>
    <recommendedName>
        <fullName evidence="4">Short-chain dehydrogenases/reductase</fullName>
    </recommendedName>
</protein>
<dbReference type="PANTHER" id="PTHR47534:SF3">
    <property type="entry name" value="ALCOHOL DEHYDROGENASE-LIKE C-TERMINAL DOMAIN-CONTAINING PROTEIN"/>
    <property type="match status" value="1"/>
</dbReference>
<dbReference type="OrthoDB" id="2898509at2759"/>
<dbReference type="InterPro" id="IPR052228">
    <property type="entry name" value="Sec_Metab_Biosynth_Oxidored"/>
</dbReference>
<evidence type="ECO:0000313" key="3">
    <source>
        <dbReference type="Proteomes" id="UP000799770"/>
    </source>
</evidence>
<dbReference type="PANTHER" id="PTHR47534">
    <property type="entry name" value="YALI0E05731P"/>
    <property type="match status" value="1"/>
</dbReference>
<dbReference type="GO" id="GO:0016491">
    <property type="term" value="F:oxidoreductase activity"/>
    <property type="evidence" value="ECO:0007669"/>
    <property type="project" value="UniProtKB-KW"/>
</dbReference>
<dbReference type="InterPro" id="IPR002347">
    <property type="entry name" value="SDR_fam"/>
</dbReference>
<dbReference type="AlphaFoldDB" id="A0A6A5YXW5"/>
<evidence type="ECO:0000256" key="1">
    <source>
        <dbReference type="ARBA" id="ARBA00023002"/>
    </source>
</evidence>
<dbReference type="Proteomes" id="UP000799770">
    <property type="component" value="Unassembled WGS sequence"/>
</dbReference>
<dbReference type="SUPFAM" id="SSF51735">
    <property type="entry name" value="NAD(P)-binding Rossmann-fold domains"/>
    <property type="match status" value="1"/>
</dbReference>
<proteinExistence type="predicted"/>
<keyword evidence="3" id="KW-1185">Reference proteome</keyword>
<evidence type="ECO:0008006" key="4">
    <source>
        <dbReference type="Google" id="ProtNLM"/>
    </source>
</evidence>
<gene>
    <name evidence="2" type="ORF">BDV96DRAFT_650565</name>
</gene>
<dbReference type="EMBL" id="ML977336">
    <property type="protein sequence ID" value="KAF2110961.1"/>
    <property type="molecule type" value="Genomic_DNA"/>
</dbReference>
<evidence type="ECO:0000313" key="2">
    <source>
        <dbReference type="EMBL" id="KAF2110961.1"/>
    </source>
</evidence>
<keyword evidence="1" id="KW-0560">Oxidoreductase</keyword>
<dbReference type="InterPro" id="IPR036291">
    <property type="entry name" value="NAD(P)-bd_dom_sf"/>
</dbReference>
<organism evidence="2 3">
    <name type="scientific">Lophiotrema nucula</name>
    <dbReference type="NCBI Taxonomy" id="690887"/>
    <lineage>
        <taxon>Eukaryota</taxon>
        <taxon>Fungi</taxon>
        <taxon>Dikarya</taxon>
        <taxon>Ascomycota</taxon>
        <taxon>Pezizomycotina</taxon>
        <taxon>Dothideomycetes</taxon>
        <taxon>Pleosporomycetidae</taxon>
        <taxon>Pleosporales</taxon>
        <taxon>Lophiotremataceae</taxon>
        <taxon>Lophiotrema</taxon>
    </lineage>
</organism>
<dbReference type="Gene3D" id="3.40.50.720">
    <property type="entry name" value="NAD(P)-binding Rossmann-like Domain"/>
    <property type="match status" value="1"/>
</dbReference>
<reference evidence="2" key="1">
    <citation type="journal article" date="2020" name="Stud. Mycol.">
        <title>101 Dothideomycetes genomes: a test case for predicting lifestyles and emergence of pathogens.</title>
        <authorList>
            <person name="Haridas S."/>
            <person name="Albert R."/>
            <person name="Binder M."/>
            <person name="Bloem J."/>
            <person name="Labutti K."/>
            <person name="Salamov A."/>
            <person name="Andreopoulos B."/>
            <person name="Baker S."/>
            <person name="Barry K."/>
            <person name="Bills G."/>
            <person name="Bluhm B."/>
            <person name="Cannon C."/>
            <person name="Castanera R."/>
            <person name="Culley D."/>
            <person name="Daum C."/>
            <person name="Ezra D."/>
            <person name="Gonzalez J."/>
            <person name="Henrissat B."/>
            <person name="Kuo A."/>
            <person name="Liang C."/>
            <person name="Lipzen A."/>
            <person name="Lutzoni F."/>
            <person name="Magnuson J."/>
            <person name="Mondo S."/>
            <person name="Nolan M."/>
            <person name="Ohm R."/>
            <person name="Pangilinan J."/>
            <person name="Park H.-J."/>
            <person name="Ramirez L."/>
            <person name="Alfaro M."/>
            <person name="Sun H."/>
            <person name="Tritt A."/>
            <person name="Yoshinaga Y."/>
            <person name="Zwiers L.-H."/>
            <person name="Turgeon B."/>
            <person name="Goodwin S."/>
            <person name="Spatafora J."/>
            <person name="Crous P."/>
            <person name="Grigoriev I."/>
        </authorList>
    </citation>
    <scope>NUCLEOTIDE SEQUENCE</scope>
    <source>
        <strain evidence="2">CBS 627.86</strain>
    </source>
</reference>